<dbReference type="AlphaFoldDB" id="A0A8T2PMN4"/>
<gene>
    <name evidence="1" type="ORF">JZ751_023103</name>
</gene>
<dbReference type="Proteomes" id="UP000824540">
    <property type="component" value="Unassembled WGS sequence"/>
</dbReference>
<accession>A0A8T2PMN4</accession>
<keyword evidence="2" id="KW-1185">Reference proteome</keyword>
<evidence type="ECO:0000313" key="1">
    <source>
        <dbReference type="EMBL" id="KAG9351852.1"/>
    </source>
</evidence>
<dbReference type="EMBL" id="JAFBMS010000006">
    <property type="protein sequence ID" value="KAG9351852.1"/>
    <property type="molecule type" value="Genomic_DNA"/>
</dbReference>
<reference evidence="1" key="1">
    <citation type="thesis" date="2021" institute="BYU ScholarsArchive" country="Provo, UT, USA">
        <title>Applications of and Algorithms for Genome Assembly and Genomic Analyses with an Emphasis on Marine Teleosts.</title>
        <authorList>
            <person name="Pickett B.D."/>
        </authorList>
    </citation>
    <scope>NUCLEOTIDE SEQUENCE</scope>
    <source>
        <strain evidence="1">HI-2016</strain>
    </source>
</reference>
<proteinExistence type="predicted"/>
<name>A0A8T2PMN4_9TELE</name>
<comment type="caution">
    <text evidence="1">The sequence shown here is derived from an EMBL/GenBank/DDBJ whole genome shotgun (WGS) entry which is preliminary data.</text>
</comment>
<sequence>MVTKPVGKIKVSSYLSYYVVSLATLRVSEDTTLSSPPSLHCRSPKCPTEGTLGPCMPVMEVFKVEN</sequence>
<evidence type="ECO:0000313" key="2">
    <source>
        <dbReference type="Proteomes" id="UP000824540"/>
    </source>
</evidence>
<protein>
    <submittedName>
        <fullName evidence="1">Uncharacterized protein</fullName>
    </submittedName>
</protein>
<organism evidence="1 2">
    <name type="scientific">Albula glossodonta</name>
    <name type="common">roundjaw bonefish</name>
    <dbReference type="NCBI Taxonomy" id="121402"/>
    <lineage>
        <taxon>Eukaryota</taxon>
        <taxon>Metazoa</taxon>
        <taxon>Chordata</taxon>
        <taxon>Craniata</taxon>
        <taxon>Vertebrata</taxon>
        <taxon>Euteleostomi</taxon>
        <taxon>Actinopterygii</taxon>
        <taxon>Neopterygii</taxon>
        <taxon>Teleostei</taxon>
        <taxon>Albuliformes</taxon>
        <taxon>Albulidae</taxon>
        <taxon>Albula</taxon>
    </lineage>
</organism>